<dbReference type="KEGG" id="pgri:PgNI_10461"/>
<evidence type="ECO:0000256" key="1">
    <source>
        <dbReference type="SAM" id="MobiDB-lite"/>
    </source>
</evidence>
<name>A0A6P8AYJ4_PYRGI</name>
<evidence type="ECO:0000313" key="2">
    <source>
        <dbReference type="Proteomes" id="UP000515153"/>
    </source>
</evidence>
<dbReference type="RefSeq" id="XP_030979924.1">
    <property type="nucleotide sequence ID" value="XM_031130432.1"/>
</dbReference>
<protein>
    <submittedName>
        <fullName evidence="3">Uncharacterized protein</fullName>
    </submittedName>
</protein>
<accession>A0A6P8AYJ4</accession>
<organism evidence="2 3">
    <name type="scientific">Pyricularia grisea</name>
    <name type="common">Crabgrass-specific blast fungus</name>
    <name type="synonym">Magnaporthe grisea</name>
    <dbReference type="NCBI Taxonomy" id="148305"/>
    <lineage>
        <taxon>Eukaryota</taxon>
        <taxon>Fungi</taxon>
        <taxon>Dikarya</taxon>
        <taxon>Ascomycota</taxon>
        <taxon>Pezizomycotina</taxon>
        <taxon>Sordariomycetes</taxon>
        <taxon>Sordariomycetidae</taxon>
        <taxon>Magnaporthales</taxon>
        <taxon>Pyriculariaceae</taxon>
        <taxon>Pyricularia</taxon>
    </lineage>
</organism>
<reference evidence="2 3" key="1">
    <citation type="journal article" date="2019" name="Mol. Biol. Evol.">
        <title>Blast fungal genomes show frequent chromosomal changes, gene gains and losses, and effector gene turnover.</title>
        <authorList>
            <person name="Gomez Luciano L.B."/>
            <person name="Jason Tsai I."/>
            <person name="Chuma I."/>
            <person name="Tosa Y."/>
            <person name="Chen Y.H."/>
            <person name="Li J.Y."/>
            <person name="Li M.Y."/>
            <person name="Jade Lu M.Y."/>
            <person name="Nakayashiki H."/>
            <person name="Li W.H."/>
        </authorList>
    </citation>
    <scope>NUCLEOTIDE SEQUENCE [LARGE SCALE GENOMIC DNA]</scope>
    <source>
        <strain evidence="2 3">NI907</strain>
    </source>
</reference>
<dbReference type="Proteomes" id="UP000515153">
    <property type="component" value="Chromosome VII"/>
</dbReference>
<reference evidence="3" key="3">
    <citation type="submission" date="2025-08" db="UniProtKB">
        <authorList>
            <consortium name="RefSeq"/>
        </authorList>
    </citation>
    <scope>IDENTIFICATION</scope>
    <source>
        <strain evidence="3">NI907</strain>
    </source>
</reference>
<feature type="compositionally biased region" description="Polar residues" evidence="1">
    <location>
        <begin position="15"/>
        <end position="25"/>
    </location>
</feature>
<reference evidence="3" key="2">
    <citation type="submission" date="2019-10" db="EMBL/GenBank/DDBJ databases">
        <authorList>
            <consortium name="NCBI Genome Project"/>
        </authorList>
    </citation>
    <scope>NUCLEOTIDE SEQUENCE</scope>
    <source>
        <strain evidence="3">NI907</strain>
    </source>
</reference>
<keyword evidence="2" id="KW-1185">Reference proteome</keyword>
<proteinExistence type="predicted"/>
<dbReference type="GeneID" id="41965340"/>
<dbReference type="AlphaFoldDB" id="A0A6P8AYJ4"/>
<evidence type="ECO:0000313" key="3">
    <source>
        <dbReference type="RefSeq" id="XP_030979924.1"/>
    </source>
</evidence>
<gene>
    <name evidence="3" type="ORF">PgNI_10461</name>
</gene>
<sequence>MGRLVRPVPRAEEPSQASTAPKQPTFGTIPCLHLLLPPPLSAKLYLGCACWQWLGGL</sequence>
<feature type="region of interest" description="Disordered" evidence="1">
    <location>
        <begin position="1"/>
        <end position="25"/>
    </location>
</feature>